<dbReference type="InterPro" id="IPR014001">
    <property type="entry name" value="Helicase_ATP-bd"/>
</dbReference>
<evidence type="ECO:0000256" key="6">
    <source>
        <dbReference type="ARBA" id="ARBA00022840"/>
    </source>
</evidence>
<feature type="region of interest" description="Disordered" evidence="10">
    <location>
        <begin position="1133"/>
        <end position="1160"/>
    </location>
</feature>
<dbReference type="PROSITE" id="PS51192">
    <property type="entry name" value="HELICASE_ATP_BIND_1"/>
    <property type="match status" value="1"/>
</dbReference>
<dbReference type="SMART" id="SM01058">
    <property type="entry name" value="CarD_TRCF"/>
    <property type="match status" value="1"/>
</dbReference>
<evidence type="ECO:0000313" key="14">
    <source>
        <dbReference type="Proteomes" id="UP000245461"/>
    </source>
</evidence>
<protein>
    <recommendedName>
        <fullName evidence="9">Transcription-repair-coupling factor</fullName>
        <shortName evidence="9">TRCF</shortName>
        <ecNumber evidence="9">3.6.4.-</ecNumber>
    </recommendedName>
</protein>
<evidence type="ECO:0000256" key="3">
    <source>
        <dbReference type="ARBA" id="ARBA00022763"/>
    </source>
</evidence>
<dbReference type="Pfam" id="PF21132">
    <property type="entry name" value="MFD_D3"/>
    <property type="match status" value="1"/>
</dbReference>
<keyword evidence="3 9" id="KW-0227">DNA damage</keyword>
<evidence type="ECO:0000256" key="10">
    <source>
        <dbReference type="SAM" id="MobiDB-lite"/>
    </source>
</evidence>
<dbReference type="SUPFAM" id="SSF141259">
    <property type="entry name" value="CarD-like"/>
    <property type="match status" value="1"/>
</dbReference>
<dbReference type="Pfam" id="PF17757">
    <property type="entry name" value="UvrB_inter"/>
    <property type="match status" value="1"/>
</dbReference>
<dbReference type="HAMAP" id="MF_00969">
    <property type="entry name" value="TRCF"/>
    <property type="match status" value="1"/>
</dbReference>
<comment type="function">
    <text evidence="9">Couples transcription and DNA repair by recognizing RNA polymerase (RNAP) stalled at DNA lesions. Mediates ATP-dependent release of RNAP and its truncated transcript from the DNA, and recruitment of nucleotide excision repair machinery to the damaged site.</text>
</comment>
<comment type="caution">
    <text evidence="13">The sequence shown here is derived from an EMBL/GenBank/DDBJ whole genome shotgun (WGS) entry which is preliminary data.</text>
</comment>
<comment type="subcellular location">
    <subcellularLocation>
        <location evidence="9">Cytoplasm</location>
    </subcellularLocation>
</comment>
<dbReference type="InterPro" id="IPR027417">
    <property type="entry name" value="P-loop_NTPase"/>
</dbReference>
<organism evidence="13 14">
    <name type="scientific">Zavarzinia aquatilis</name>
    <dbReference type="NCBI Taxonomy" id="2211142"/>
    <lineage>
        <taxon>Bacteria</taxon>
        <taxon>Pseudomonadati</taxon>
        <taxon>Pseudomonadota</taxon>
        <taxon>Alphaproteobacteria</taxon>
        <taxon>Rhodospirillales</taxon>
        <taxon>Zavarziniaceae</taxon>
        <taxon>Zavarzinia</taxon>
    </lineage>
</organism>
<keyword evidence="5" id="KW-0347">Helicase</keyword>
<dbReference type="Gene3D" id="3.40.50.300">
    <property type="entry name" value="P-loop containing nucleotide triphosphate hydrolases"/>
    <property type="match status" value="2"/>
</dbReference>
<dbReference type="PANTHER" id="PTHR47964:SF1">
    <property type="entry name" value="ATP-DEPENDENT DNA HELICASE HOMOLOG RECG, CHLOROPLASTIC"/>
    <property type="match status" value="1"/>
</dbReference>
<dbReference type="EMBL" id="QGLE01000007">
    <property type="protein sequence ID" value="PWR21515.1"/>
    <property type="molecule type" value="Genomic_DNA"/>
</dbReference>
<keyword evidence="8 9" id="KW-0234">DNA repair</keyword>
<dbReference type="Proteomes" id="UP000245461">
    <property type="component" value="Unassembled WGS sequence"/>
</dbReference>
<dbReference type="Pfam" id="PF02559">
    <property type="entry name" value="CarD_TRCF_RID"/>
    <property type="match status" value="1"/>
</dbReference>
<dbReference type="SMART" id="SM00487">
    <property type="entry name" value="DEXDc"/>
    <property type="match status" value="1"/>
</dbReference>
<dbReference type="Gene3D" id="3.30.2060.10">
    <property type="entry name" value="Penicillin-binding protein 1b domain"/>
    <property type="match status" value="1"/>
</dbReference>
<evidence type="ECO:0000256" key="4">
    <source>
        <dbReference type="ARBA" id="ARBA00022801"/>
    </source>
</evidence>
<dbReference type="InterPro" id="IPR011545">
    <property type="entry name" value="DEAD/DEAH_box_helicase_dom"/>
</dbReference>
<keyword evidence="6 9" id="KW-0067">ATP-binding</keyword>
<dbReference type="Gene3D" id="3.90.1150.50">
    <property type="entry name" value="Transcription-repair-coupling factor, D7 domain"/>
    <property type="match status" value="1"/>
</dbReference>
<dbReference type="GO" id="GO:0005524">
    <property type="term" value="F:ATP binding"/>
    <property type="evidence" value="ECO:0007669"/>
    <property type="project" value="UniProtKB-UniRule"/>
</dbReference>
<dbReference type="GO" id="GO:0003684">
    <property type="term" value="F:damaged DNA binding"/>
    <property type="evidence" value="ECO:0007669"/>
    <property type="project" value="InterPro"/>
</dbReference>
<evidence type="ECO:0000256" key="5">
    <source>
        <dbReference type="ARBA" id="ARBA00022806"/>
    </source>
</evidence>
<dbReference type="Gene3D" id="3.40.50.11140">
    <property type="match status" value="1"/>
</dbReference>
<keyword evidence="4 9" id="KW-0378">Hydrolase</keyword>
<dbReference type="SUPFAM" id="SSF52540">
    <property type="entry name" value="P-loop containing nucleoside triphosphate hydrolases"/>
    <property type="match status" value="4"/>
</dbReference>
<accession>A0A317E8R3</accession>
<gene>
    <name evidence="9 13" type="primary">mfd</name>
    <name evidence="13" type="ORF">DKG74_13120</name>
</gene>
<reference evidence="13 14" key="1">
    <citation type="submission" date="2018-05" db="EMBL/GenBank/DDBJ databases">
        <title>Zavarzinia sp. HR-AS.</title>
        <authorList>
            <person name="Lee Y."/>
            <person name="Jeon C.O."/>
        </authorList>
    </citation>
    <scope>NUCLEOTIDE SEQUENCE [LARGE SCALE GENOMIC DNA]</scope>
    <source>
        <strain evidence="13 14">HR-AS</strain>
    </source>
</reference>
<feature type="compositionally biased region" description="Low complexity" evidence="10">
    <location>
        <begin position="1133"/>
        <end position="1152"/>
    </location>
</feature>
<dbReference type="GO" id="GO:0003678">
    <property type="term" value="F:DNA helicase activity"/>
    <property type="evidence" value="ECO:0007669"/>
    <property type="project" value="TreeGrafter"/>
</dbReference>
<dbReference type="CDD" id="cd17991">
    <property type="entry name" value="DEXHc_TRCF"/>
    <property type="match status" value="1"/>
</dbReference>
<dbReference type="InterPro" id="IPR036101">
    <property type="entry name" value="CarD-like/TRCF_RID_sf"/>
</dbReference>
<keyword evidence="2 9" id="KW-0547">Nucleotide-binding</keyword>
<proteinExistence type="inferred from homology"/>
<dbReference type="SMART" id="SM00982">
    <property type="entry name" value="TRCF"/>
    <property type="match status" value="1"/>
</dbReference>
<evidence type="ECO:0000313" key="13">
    <source>
        <dbReference type="EMBL" id="PWR21515.1"/>
    </source>
</evidence>
<dbReference type="Pfam" id="PF00270">
    <property type="entry name" value="DEAD"/>
    <property type="match status" value="1"/>
</dbReference>
<dbReference type="InterPro" id="IPR003711">
    <property type="entry name" value="CarD-like/TRCF_RID"/>
</dbReference>
<evidence type="ECO:0000256" key="1">
    <source>
        <dbReference type="ARBA" id="ARBA00022490"/>
    </source>
</evidence>
<comment type="similarity">
    <text evidence="9">In the N-terminal section; belongs to the UvrB family.</text>
</comment>
<keyword evidence="14" id="KW-1185">Reference proteome</keyword>
<dbReference type="InterPro" id="IPR048635">
    <property type="entry name" value="MFD_D3"/>
</dbReference>
<feature type="domain" description="Helicase C-terminal" evidence="12">
    <location>
        <begin position="775"/>
        <end position="929"/>
    </location>
</feature>
<dbReference type="GO" id="GO:0016787">
    <property type="term" value="F:hydrolase activity"/>
    <property type="evidence" value="ECO:0007669"/>
    <property type="project" value="UniProtKB-KW"/>
</dbReference>
<dbReference type="SUPFAM" id="SSF143517">
    <property type="entry name" value="TRCF domain-like"/>
    <property type="match status" value="1"/>
</dbReference>
<dbReference type="Pfam" id="PF00271">
    <property type="entry name" value="Helicase_C"/>
    <property type="match status" value="1"/>
</dbReference>
<dbReference type="PROSITE" id="PS51194">
    <property type="entry name" value="HELICASE_CTER"/>
    <property type="match status" value="1"/>
</dbReference>
<dbReference type="Gene3D" id="3.40.50.11180">
    <property type="match status" value="1"/>
</dbReference>
<dbReference type="Gene3D" id="2.40.10.170">
    <property type="match status" value="1"/>
</dbReference>
<dbReference type="InterPro" id="IPR047112">
    <property type="entry name" value="RecG/Mfd"/>
</dbReference>
<dbReference type="InterPro" id="IPR004576">
    <property type="entry name" value="Mfd"/>
</dbReference>
<feature type="domain" description="Helicase ATP-binding" evidence="11">
    <location>
        <begin position="593"/>
        <end position="754"/>
    </location>
</feature>
<keyword evidence="1 9" id="KW-0963">Cytoplasm</keyword>
<evidence type="ECO:0000259" key="11">
    <source>
        <dbReference type="PROSITE" id="PS51192"/>
    </source>
</evidence>
<dbReference type="Pfam" id="PF03461">
    <property type="entry name" value="TRCF"/>
    <property type="match status" value="1"/>
</dbReference>
<dbReference type="NCBIfam" id="TIGR00580">
    <property type="entry name" value="mfd"/>
    <property type="match status" value="1"/>
</dbReference>
<dbReference type="RefSeq" id="WP_109906757.1">
    <property type="nucleotide sequence ID" value="NZ_QGLE01000007.1"/>
</dbReference>
<name>A0A317E8R3_9PROT</name>
<dbReference type="InterPro" id="IPR037235">
    <property type="entry name" value="TRCF-like_C_D7"/>
</dbReference>
<dbReference type="GO" id="GO:0000716">
    <property type="term" value="P:transcription-coupled nucleotide-excision repair, DNA damage recognition"/>
    <property type="evidence" value="ECO:0007669"/>
    <property type="project" value="UniProtKB-UniRule"/>
</dbReference>
<evidence type="ECO:0000256" key="9">
    <source>
        <dbReference type="HAMAP-Rule" id="MF_00969"/>
    </source>
</evidence>
<evidence type="ECO:0000259" key="12">
    <source>
        <dbReference type="PROSITE" id="PS51194"/>
    </source>
</evidence>
<dbReference type="OrthoDB" id="9804325at2"/>
<dbReference type="GO" id="GO:0006355">
    <property type="term" value="P:regulation of DNA-templated transcription"/>
    <property type="evidence" value="ECO:0007669"/>
    <property type="project" value="UniProtKB-UniRule"/>
</dbReference>
<dbReference type="SMART" id="SM00490">
    <property type="entry name" value="HELICc"/>
    <property type="match status" value="1"/>
</dbReference>
<evidence type="ECO:0000256" key="8">
    <source>
        <dbReference type="ARBA" id="ARBA00023204"/>
    </source>
</evidence>
<dbReference type="PANTHER" id="PTHR47964">
    <property type="entry name" value="ATP-DEPENDENT DNA HELICASE HOMOLOG RECG, CHLOROPLASTIC"/>
    <property type="match status" value="1"/>
</dbReference>
<dbReference type="InterPro" id="IPR005118">
    <property type="entry name" value="TRCF_C"/>
</dbReference>
<comment type="similarity">
    <text evidence="9">In the C-terminal section; belongs to the helicase family. RecG subfamily.</text>
</comment>
<dbReference type="EC" id="3.6.4.-" evidence="9"/>
<evidence type="ECO:0000256" key="7">
    <source>
        <dbReference type="ARBA" id="ARBA00023125"/>
    </source>
</evidence>
<dbReference type="InterPro" id="IPR001650">
    <property type="entry name" value="Helicase_C-like"/>
</dbReference>
<sequence>MARQCDVLHIAREEARLHALVAALYFFAPDLEVLVLPAWDCLPYDRVSPGAEITARRMDVLSQLALPKKTAGGRVVLVSIEAALQRLPPRAAIAAQSFRAAVGDDVAIDGLAAHLVRIGYVKVGTAGEPGEFAVRGGIVDILPPGAEEGFRLDFFGDTIESIRRFDPASQRTTGTAGEIALVPASEVPFDPESIRRFRQNYVELFGAITEEDPLYEAVSAGRRHAGAEHWLALFHERLDSILDYCPGALVTEDAQLDAAIEARLALVTDYHAARVAARGQKTVVIQGTVYKPPPPGLLYLTGDTLEKALDRRRVRIFEPFTAAKAAIDLKGRPGRDFAPERAQGGSPYQALAGHLAATVQAGKRPVVAAASTGSRDRLMMVLRDHGIEPIMAVDSAQAIAELPRNCVALCILNVDHGFETAEMAVVSEQDLLGDRLIRASRRARKADNFLTDATTLSIGDFVVHVDHGIGRFEGLKTIEVTGAPHDCLHLTYDGGDKLFLPVENIELLTRYGSGDGEVQLDKLGGGAWQARKAKLKRRIREIATHLIDIAAKRALKTAARLDVSDGLYQEFCTRFPYEETEDQLKAIADVMADMTSGKPMDRLVCGDVGFGKTEVALRAAFIGALSGKQVAVVAPTTLLCRQHYATFSKRFAGLPVRIGQLSRLVSAKEASETRKALADGDVDIVIGTHALLGKTIAFKDLGLLIIDEEQHFGVNHKERLKQLRADVHVLTLTATPIPRTLQLAMSGVRELSIIATPPVDRLAIRTFVMPFDPVVIREALLREHYRGGQSFYVVPRIADLDDAAEYLREHVPEVKFVKANGQMPPGELDDVMNAFYDGKFDVLLATTIVESGLDIPTANTLIVHRADMFGLAQLYQIRGRIGRSKNRAFAYLTTPPRMKLSSTAERRLEVLQSLEELGAGFTLASHDLDIRGAGNMLGEEQSGHIREVGFELYQEMLEEAIANARLAGGGKDEADDGEWSPQINVGASVLIPEGYVADLELRMALYRRISRLENRGEIDGFAAELIDRFGPLPDEVKNLLSIVEMKAMAKRAGIEKLDAGPKGGTVTFRNQAFANPAGLVQWLSKSAGTIKLRPDQKLVWLQDWSDLDKRLKGAFHLALRLAEIADAGPEKPVAPIAVQPARPAAAPQQKRPFAPPPKRR</sequence>
<dbReference type="GO" id="GO:0005737">
    <property type="term" value="C:cytoplasm"/>
    <property type="evidence" value="ECO:0007669"/>
    <property type="project" value="UniProtKB-SubCell"/>
</dbReference>
<evidence type="ECO:0000256" key="2">
    <source>
        <dbReference type="ARBA" id="ARBA00022741"/>
    </source>
</evidence>
<dbReference type="InterPro" id="IPR041471">
    <property type="entry name" value="UvrB_inter"/>
</dbReference>
<dbReference type="AlphaFoldDB" id="A0A317E8R3"/>
<keyword evidence="7 9" id="KW-0238">DNA-binding</keyword>